<reference evidence="2 3" key="1">
    <citation type="submission" date="2019-04" db="EMBL/GenBank/DDBJ databases">
        <authorList>
            <person name="Park S."/>
            <person name="Yoon J.-H."/>
        </authorList>
    </citation>
    <scope>NUCLEOTIDE SEQUENCE [LARGE SCALE GENOMIC DNA]</scope>
    <source>
        <strain evidence="2 3">HJM-18</strain>
    </source>
</reference>
<comment type="caution">
    <text evidence="2">The sequence shown here is derived from an EMBL/GenBank/DDBJ whole genome shotgun (WGS) entry which is preliminary data.</text>
</comment>
<dbReference type="PANTHER" id="PTHR39639:SF1">
    <property type="entry name" value="DUF262 DOMAIN-CONTAINING PROTEIN"/>
    <property type="match status" value="1"/>
</dbReference>
<evidence type="ECO:0000259" key="1">
    <source>
        <dbReference type="Pfam" id="PF03235"/>
    </source>
</evidence>
<dbReference type="AlphaFoldDB" id="A0A4Z1BWF8"/>
<dbReference type="PANTHER" id="PTHR39639">
    <property type="entry name" value="CHROMOSOME 16, WHOLE GENOME SHOTGUN SEQUENCE"/>
    <property type="match status" value="1"/>
</dbReference>
<gene>
    <name evidence="2" type="ORF">E5Q11_03780</name>
</gene>
<proteinExistence type="predicted"/>
<protein>
    <submittedName>
        <fullName evidence="2">DUF262 domain-containing protein</fullName>
    </submittedName>
</protein>
<sequence length="405" mass="46612">MRLLPSDPDIQTLYGRIKNSKIDLQPDFQRGEVWTEDKKKALIDTILRGWHVPPIHIIVVEETGEQEVLDGQQRLVAIRDFMSGAFPVDGYCEPFNKDMKALDGLFYEELPPKHKNLFDSYSIRQFLITDFEPGEPGELFHRLNQHVRLTPAEKRNAFYGPVRVQIKDLVKGMQELGIDKSILGFSNSRMAYDDVLSKFLLYVERGSIREKITEGDVTNLFRRNFGFSDSTVNDANAALKGFAEAFHTVSTSKVKFNKATLLSWLLFFLRIRVSSYSPEITPYFLLSFEMTRLSARRGSDEFSWDQNGTLEGGLEEILHDQLALINLFNDRASSRVADVSSVIARDFVLHYCFFWASSNISFSYDSRLSDRERQLLRRVLEREGMGQPSNIVELEKISEDWGMFV</sequence>
<dbReference type="RefSeq" id="WP_135802045.1">
    <property type="nucleotide sequence ID" value="NZ_SRPF01000001.1"/>
</dbReference>
<evidence type="ECO:0000313" key="3">
    <source>
        <dbReference type="Proteomes" id="UP000298325"/>
    </source>
</evidence>
<dbReference type="OrthoDB" id="8094406at2"/>
<accession>A0A4Z1BWF8</accession>
<organism evidence="2 3">
    <name type="scientific">Marinobacter confluentis</name>
    <dbReference type="NCBI Taxonomy" id="1697557"/>
    <lineage>
        <taxon>Bacteria</taxon>
        <taxon>Pseudomonadati</taxon>
        <taxon>Pseudomonadota</taxon>
        <taxon>Gammaproteobacteria</taxon>
        <taxon>Pseudomonadales</taxon>
        <taxon>Marinobacteraceae</taxon>
        <taxon>Marinobacter</taxon>
    </lineage>
</organism>
<evidence type="ECO:0000313" key="2">
    <source>
        <dbReference type="EMBL" id="TGN41659.1"/>
    </source>
</evidence>
<dbReference type="Pfam" id="PF03235">
    <property type="entry name" value="GmrSD_N"/>
    <property type="match status" value="1"/>
</dbReference>
<keyword evidence="3" id="KW-1185">Reference proteome</keyword>
<dbReference type="EMBL" id="SRPF01000001">
    <property type="protein sequence ID" value="TGN41659.1"/>
    <property type="molecule type" value="Genomic_DNA"/>
</dbReference>
<dbReference type="Proteomes" id="UP000298325">
    <property type="component" value="Unassembled WGS sequence"/>
</dbReference>
<name>A0A4Z1BWF8_9GAMM</name>
<dbReference type="InterPro" id="IPR004919">
    <property type="entry name" value="GmrSD_N"/>
</dbReference>
<feature type="domain" description="GmrSD restriction endonucleases N-terminal" evidence="1">
    <location>
        <begin position="13"/>
        <end position="159"/>
    </location>
</feature>